<accession>A0A7Y9S538</accession>
<evidence type="ECO:0000313" key="2">
    <source>
        <dbReference type="EMBL" id="NYE93816.1"/>
    </source>
</evidence>
<proteinExistence type="predicted"/>
<dbReference type="RefSeq" id="WP_179387676.1">
    <property type="nucleotide sequence ID" value="NZ_JACBYQ010000001.1"/>
</dbReference>
<sequence>MKIVIAGGHGQIALFLGEQLAAAGHQPQGLIRKAEQGSELNERGIEPVLLDLERIDSAELATALSGADAVVFAAGAGPNSGIARKDAVDRAGSVLLADAAVAAGVPRFVQISSMGAESVRGGAHPEGMDTEFHAYLIAKLAAEDDLRSRDALDWTIVRPGRLTDEAPSGRVLLADTTGRGSVPRADVAAVVAELLQTGAASGRVLELIAGDTPVSEAVAAFDGQ</sequence>
<dbReference type="SUPFAM" id="SSF51735">
    <property type="entry name" value="NAD(P)-binding Rossmann-fold domains"/>
    <property type="match status" value="1"/>
</dbReference>
<comment type="caution">
    <text evidence="2">The sequence shown here is derived from an EMBL/GenBank/DDBJ whole genome shotgun (WGS) entry which is preliminary data.</text>
</comment>
<feature type="domain" description="NAD(P)-binding" evidence="1">
    <location>
        <begin position="7"/>
        <end position="196"/>
    </location>
</feature>
<evidence type="ECO:0000313" key="3">
    <source>
        <dbReference type="Proteomes" id="UP000521748"/>
    </source>
</evidence>
<dbReference type="AlphaFoldDB" id="A0A7Y9S538"/>
<dbReference type="PANTHER" id="PTHR15020:SF50">
    <property type="entry name" value="UPF0659 PROTEIN YMR090W"/>
    <property type="match status" value="1"/>
</dbReference>
<dbReference type="EMBL" id="JACBYQ010000001">
    <property type="protein sequence ID" value="NYE93816.1"/>
    <property type="molecule type" value="Genomic_DNA"/>
</dbReference>
<dbReference type="Pfam" id="PF13460">
    <property type="entry name" value="NAD_binding_10"/>
    <property type="match status" value="1"/>
</dbReference>
<dbReference type="CDD" id="cd05243">
    <property type="entry name" value="SDR_a5"/>
    <property type="match status" value="1"/>
</dbReference>
<organism evidence="2 3">
    <name type="scientific">Psychromicrobium silvestre</name>
    <dbReference type="NCBI Taxonomy" id="1645614"/>
    <lineage>
        <taxon>Bacteria</taxon>
        <taxon>Bacillati</taxon>
        <taxon>Actinomycetota</taxon>
        <taxon>Actinomycetes</taxon>
        <taxon>Micrococcales</taxon>
        <taxon>Micrococcaceae</taxon>
        <taxon>Psychromicrobium</taxon>
    </lineage>
</organism>
<reference evidence="2 3" key="1">
    <citation type="submission" date="2020-07" db="EMBL/GenBank/DDBJ databases">
        <title>Sequencing the genomes of 1000 actinobacteria strains.</title>
        <authorList>
            <person name="Klenk H.-P."/>
        </authorList>
    </citation>
    <scope>NUCLEOTIDE SEQUENCE [LARGE SCALE GENOMIC DNA]</scope>
    <source>
        <strain evidence="2 3">DSM 102047</strain>
    </source>
</reference>
<gene>
    <name evidence="2" type="ORF">FHU41_000037</name>
</gene>
<keyword evidence="3" id="KW-1185">Reference proteome</keyword>
<protein>
    <submittedName>
        <fullName evidence="2">Nucleoside-diphosphate-sugar epimerase</fullName>
    </submittedName>
</protein>
<dbReference type="Proteomes" id="UP000521748">
    <property type="component" value="Unassembled WGS sequence"/>
</dbReference>
<name>A0A7Y9S538_9MICC</name>
<dbReference type="InterPro" id="IPR016040">
    <property type="entry name" value="NAD(P)-bd_dom"/>
</dbReference>
<dbReference type="PANTHER" id="PTHR15020">
    <property type="entry name" value="FLAVIN REDUCTASE-RELATED"/>
    <property type="match status" value="1"/>
</dbReference>
<dbReference type="Gene3D" id="3.40.50.720">
    <property type="entry name" value="NAD(P)-binding Rossmann-like Domain"/>
    <property type="match status" value="1"/>
</dbReference>
<evidence type="ECO:0000259" key="1">
    <source>
        <dbReference type="Pfam" id="PF13460"/>
    </source>
</evidence>
<dbReference type="InterPro" id="IPR036291">
    <property type="entry name" value="NAD(P)-bd_dom_sf"/>
</dbReference>